<sequence>MPDTGTVFPRNFKSEYPVIVRGEGVYLYDEQGNRYLDSCAGAAVANIGHGNAEVAEVLGRQASQIAYLHSSRFTSQPALDLATKVAKWTPGDLKYTYFVSGGSEAVETALKMARQYFVERDGRTSKYKIISRWVSFHGNTLGALSVTGKPGLRKIYDPMLIPFPHTHSVHCARCESGMKRESCSLECAQALETTIKREGSENIAAFIAEPVVGSAAPGACPREEYYRVVREICDRYDILFIADEVMNGFGRTGRNFGIDHFAVVPDLMTIAKGISSGYTPLGGVVASERVAEVFKKGSGRFSHGFTYVGNPLSCAVGCKVLEIMERDHLVDNSRLMGELLLKRLREELASHPLIGDIRGLGLQLGVDFVKDKKTGEPYPAAAGIGGLIGKAGLKNGINFYPGGGNYDGALGDNILLTPP</sequence>
<evidence type="ECO:0000256" key="5">
    <source>
        <dbReference type="RuleBase" id="RU003560"/>
    </source>
</evidence>
<protein>
    <submittedName>
        <fullName evidence="6">Aspartate aminotransferase family protein</fullName>
    </submittedName>
</protein>
<dbReference type="Gene3D" id="3.40.640.10">
    <property type="entry name" value="Type I PLP-dependent aspartate aminotransferase-like (Major domain)"/>
    <property type="match status" value="1"/>
</dbReference>
<keyword evidence="2 6" id="KW-0032">Aminotransferase</keyword>
<dbReference type="PIRSF" id="PIRSF000521">
    <property type="entry name" value="Transaminase_4ab_Lys_Orn"/>
    <property type="match status" value="1"/>
</dbReference>
<evidence type="ECO:0000313" key="7">
    <source>
        <dbReference type="Proteomes" id="UP000183245"/>
    </source>
</evidence>
<dbReference type="GO" id="GO:0030170">
    <property type="term" value="F:pyridoxal phosphate binding"/>
    <property type="evidence" value="ECO:0007669"/>
    <property type="project" value="InterPro"/>
</dbReference>
<comment type="caution">
    <text evidence="6">The sequence shown here is derived from an EMBL/GenBank/DDBJ whole genome shotgun (WGS) entry which is preliminary data.</text>
</comment>
<name>A0A1J5IUY0_9BACT</name>
<evidence type="ECO:0000256" key="2">
    <source>
        <dbReference type="ARBA" id="ARBA00022576"/>
    </source>
</evidence>
<dbReference type="PANTHER" id="PTHR43094:SF1">
    <property type="entry name" value="AMINOTRANSFERASE CLASS-III"/>
    <property type="match status" value="1"/>
</dbReference>
<dbReference type="STRING" id="1817892.AUK40_00125"/>
<gene>
    <name evidence="6" type="ORF">AUK40_00125</name>
</gene>
<dbReference type="GO" id="GO:0008483">
    <property type="term" value="F:transaminase activity"/>
    <property type="evidence" value="ECO:0007669"/>
    <property type="project" value="UniProtKB-KW"/>
</dbReference>
<evidence type="ECO:0000256" key="1">
    <source>
        <dbReference type="ARBA" id="ARBA00008954"/>
    </source>
</evidence>
<dbReference type="InterPro" id="IPR015424">
    <property type="entry name" value="PyrdxlP-dep_Trfase"/>
</dbReference>
<proteinExistence type="inferred from homology"/>
<dbReference type="Proteomes" id="UP000183245">
    <property type="component" value="Unassembled WGS sequence"/>
</dbReference>
<dbReference type="PANTHER" id="PTHR43094">
    <property type="entry name" value="AMINOTRANSFERASE"/>
    <property type="match status" value="1"/>
</dbReference>
<keyword evidence="3 6" id="KW-0808">Transferase</keyword>
<evidence type="ECO:0000256" key="3">
    <source>
        <dbReference type="ARBA" id="ARBA00022679"/>
    </source>
</evidence>
<dbReference type="InterPro" id="IPR005814">
    <property type="entry name" value="Aminotrans_3"/>
</dbReference>
<evidence type="ECO:0000256" key="4">
    <source>
        <dbReference type="ARBA" id="ARBA00022898"/>
    </source>
</evidence>
<evidence type="ECO:0000313" key="6">
    <source>
        <dbReference type="EMBL" id="OIQ00516.1"/>
    </source>
</evidence>
<dbReference type="AlphaFoldDB" id="A0A1J5IUY0"/>
<reference evidence="6 7" key="1">
    <citation type="journal article" date="2016" name="Environ. Microbiol.">
        <title>Genomic resolution of a cold subsurface aquifer community provides metabolic insights for novel microbes adapted to high CO concentrations.</title>
        <authorList>
            <person name="Probst A.J."/>
            <person name="Castelle C.J."/>
            <person name="Singh A."/>
            <person name="Brown C.T."/>
            <person name="Anantharaman K."/>
            <person name="Sharon I."/>
            <person name="Hug L.A."/>
            <person name="Burstein D."/>
            <person name="Emerson J.B."/>
            <person name="Thomas B.C."/>
            <person name="Banfield J.F."/>
        </authorList>
    </citation>
    <scope>NUCLEOTIDE SEQUENCE [LARGE SCALE GENOMIC DNA]</scope>
    <source>
        <strain evidence="6">CG2_30_54_11</strain>
    </source>
</reference>
<dbReference type="InterPro" id="IPR015421">
    <property type="entry name" value="PyrdxlP-dep_Trfase_major"/>
</dbReference>
<dbReference type="EMBL" id="MNZT01000002">
    <property type="protein sequence ID" value="OIQ00516.1"/>
    <property type="molecule type" value="Genomic_DNA"/>
</dbReference>
<comment type="similarity">
    <text evidence="1 5">Belongs to the class-III pyridoxal-phosphate-dependent aminotransferase family.</text>
</comment>
<keyword evidence="4 5" id="KW-0663">Pyridoxal phosphate</keyword>
<dbReference type="Gene3D" id="3.90.1150.10">
    <property type="entry name" value="Aspartate Aminotransferase, domain 1"/>
    <property type="match status" value="1"/>
</dbReference>
<dbReference type="Pfam" id="PF00202">
    <property type="entry name" value="Aminotran_3"/>
    <property type="match status" value="1"/>
</dbReference>
<accession>A0A1J5IUY0</accession>
<dbReference type="InterPro" id="IPR049704">
    <property type="entry name" value="Aminotrans_3_PPA_site"/>
</dbReference>
<dbReference type="FunFam" id="3.40.640.10:FF:000014">
    <property type="entry name" value="Adenosylmethionine-8-amino-7-oxononanoate aminotransferase, probable"/>
    <property type="match status" value="1"/>
</dbReference>
<dbReference type="SUPFAM" id="SSF53383">
    <property type="entry name" value="PLP-dependent transferases"/>
    <property type="match status" value="1"/>
</dbReference>
<dbReference type="InterPro" id="IPR015422">
    <property type="entry name" value="PyrdxlP-dep_Trfase_small"/>
</dbReference>
<feature type="non-terminal residue" evidence="6">
    <location>
        <position position="419"/>
    </location>
</feature>
<dbReference type="CDD" id="cd00610">
    <property type="entry name" value="OAT_like"/>
    <property type="match status" value="1"/>
</dbReference>
<dbReference type="PROSITE" id="PS00600">
    <property type="entry name" value="AA_TRANSFER_CLASS_3"/>
    <property type="match status" value="1"/>
</dbReference>
<organism evidence="6 7">
    <name type="scientific">Candidatus Wirthbacteria bacterium CG2_30_54_11</name>
    <dbReference type="NCBI Taxonomy" id="1817892"/>
    <lineage>
        <taxon>Bacteria</taxon>
        <taxon>Candidatus Wirthbacteria</taxon>
    </lineage>
</organism>